<dbReference type="PANTHER" id="PTHR35984">
    <property type="entry name" value="PERIPLASMIC SERINE PROTEASE"/>
    <property type="match status" value="1"/>
</dbReference>
<dbReference type="SUPFAM" id="SSF52096">
    <property type="entry name" value="ClpP/crotonase"/>
    <property type="match status" value="1"/>
</dbReference>
<name>A0A8J2YYF1_9PROT</name>
<dbReference type="AlphaFoldDB" id="A0A8J2YYF1"/>
<organism evidence="1 2">
    <name type="scientific">Aliidongia dinghuensis</name>
    <dbReference type="NCBI Taxonomy" id="1867774"/>
    <lineage>
        <taxon>Bacteria</taxon>
        <taxon>Pseudomonadati</taxon>
        <taxon>Pseudomonadota</taxon>
        <taxon>Alphaproteobacteria</taxon>
        <taxon>Rhodospirillales</taxon>
        <taxon>Dongiaceae</taxon>
        <taxon>Aliidongia</taxon>
    </lineage>
</organism>
<evidence type="ECO:0008006" key="3">
    <source>
        <dbReference type="Google" id="ProtNLM"/>
    </source>
</evidence>
<sequence length="298" mass="33852">MPDSKLDDVIVRKIDEAAKRLEKKFSANVMFYMGTIHPAFIKSIRDFIEELASHRRRKDTLVIMLNTLGGSAQAVEKMVEIIRYHYKTVYFVVPDMAMSAGTILCMAGDKIFMDYSSSLGPIDPQVIVTGSNGSEQYIPALGFLDKVEELIGKSKDGTITPAEFAILKDQNLALLRSYEQARDLSVELLKKWLVAYKFQNWTNHRTDPTKKGQPVTQLEKEQRAKEIADKLGSNKIWHSHGRFIGIGTLQSILRLEIDDYTKDISLRTLIRVYSELITDYMDRQGVGFVLHSPHIPLV</sequence>
<dbReference type="RefSeq" id="WP_229743873.1">
    <property type="nucleotide sequence ID" value="NZ_BMJQ01000012.1"/>
</dbReference>
<reference evidence="1" key="1">
    <citation type="journal article" date="2014" name="Int. J. Syst. Evol. Microbiol.">
        <title>Complete genome sequence of Corynebacterium casei LMG S-19264T (=DSM 44701T), isolated from a smear-ripened cheese.</title>
        <authorList>
            <consortium name="US DOE Joint Genome Institute (JGI-PGF)"/>
            <person name="Walter F."/>
            <person name="Albersmeier A."/>
            <person name="Kalinowski J."/>
            <person name="Ruckert C."/>
        </authorList>
    </citation>
    <scope>NUCLEOTIDE SEQUENCE</scope>
    <source>
        <strain evidence="1">CGMCC 1.15725</strain>
    </source>
</reference>
<comment type="caution">
    <text evidence="1">The sequence shown here is derived from an EMBL/GenBank/DDBJ whole genome shotgun (WGS) entry which is preliminary data.</text>
</comment>
<keyword evidence="2" id="KW-1185">Reference proteome</keyword>
<dbReference type="Proteomes" id="UP000646365">
    <property type="component" value="Unassembled WGS sequence"/>
</dbReference>
<dbReference type="PANTHER" id="PTHR35984:SF1">
    <property type="entry name" value="PERIPLASMIC SERINE PROTEASE"/>
    <property type="match status" value="1"/>
</dbReference>
<dbReference type="Gene3D" id="3.90.226.10">
    <property type="entry name" value="2-enoyl-CoA Hydratase, Chain A, domain 1"/>
    <property type="match status" value="1"/>
</dbReference>
<dbReference type="EMBL" id="BMJQ01000012">
    <property type="protein sequence ID" value="GGF32901.1"/>
    <property type="molecule type" value="Genomic_DNA"/>
</dbReference>
<accession>A0A8J2YYF1</accession>
<gene>
    <name evidence="1" type="ORF">GCM10011611_43860</name>
</gene>
<protein>
    <recommendedName>
        <fullName evidence="3">Serine dehydrogenasease</fullName>
    </recommendedName>
</protein>
<dbReference type="InterPro" id="IPR002825">
    <property type="entry name" value="Pept_S49_ser-pept_pro"/>
</dbReference>
<evidence type="ECO:0000313" key="2">
    <source>
        <dbReference type="Proteomes" id="UP000646365"/>
    </source>
</evidence>
<dbReference type="InterPro" id="IPR029045">
    <property type="entry name" value="ClpP/crotonase-like_dom_sf"/>
</dbReference>
<reference evidence="1" key="2">
    <citation type="submission" date="2020-09" db="EMBL/GenBank/DDBJ databases">
        <authorList>
            <person name="Sun Q."/>
            <person name="Zhou Y."/>
        </authorList>
    </citation>
    <scope>NUCLEOTIDE SEQUENCE</scope>
    <source>
        <strain evidence="1">CGMCC 1.15725</strain>
    </source>
</reference>
<dbReference type="Pfam" id="PF01972">
    <property type="entry name" value="SDH_protease"/>
    <property type="match status" value="1"/>
</dbReference>
<evidence type="ECO:0000313" key="1">
    <source>
        <dbReference type="EMBL" id="GGF32901.1"/>
    </source>
</evidence>
<dbReference type="GO" id="GO:0016020">
    <property type="term" value="C:membrane"/>
    <property type="evidence" value="ECO:0007669"/>
    <property type="project" value="InterPro"/>
</dbReference>
<proteinExistence type="predicted"/>